<name>A0A1I4K4G5_9FIRM</name>
<dbReference type="InterPro" id="IPR003723">
    <property type="entry name" value="Precorrin-6x_reduct"/>
</dbReference>
<dbReference type="PROSITE" id="PS51014">
    <property type="entry name" value="COBK_CBIJ"/>
    <property type="match status" value="1"/>
</dbReference>
<organism evidence="4 5">
    <name type="scientific">Halanaerobium salsuginis</name>
    <dbReference type="NCBI Taxonomy" id="29563"/>
    <lineage>
        <taxon>Bacteria</taxon>
        <taxon>Bacillati</taxon>
        <taxon>Bacillota</taxon>
        <taxon>Clostridia</taxon>
        <taxon>Halanaerobiales</taxon>
        <taxon>Halanaerobiaceae</taxon>
        <taxon>Halanaerobium</taxon>
    </lineage>
</organism>
<protein>
    <submittedName>
        <fullName evidence="4">Precorrin-6A/cobalt-precorrin-6A reductase</fullName>
    </submittedName>
</protein>
<dbReference type="Pfam" id="PF02571">
    <property type="entry name" value="CbiJ"/>
    <property type="match status" value="1"/>
</dbReference>
<dbReference type="GO" id="GO:0016994">
    <property type="term" value="F:precorrin-6A reductase activity"/>
    <property type="evidence" value="ECO:0007669"/>
    <property type="project" value="InterPro"/>
</dbReference>
<dbReference type="AlphaFoldDB" id="A0A1I4K4G5"/>
<comment type="pathway">
    <text evidence="1">Cofactor biosynthesis; adenosylcobalamin biosynthesis.</text>
</comment>
<dbReference type="PANTHER" id="PTHR36925:SF1">
    <property type="entry name" value="COBALT-PRECORRIN-6A REDUCTASE"/>
    <property type="match status" value="1"/>
</dbReference>
<reference evidence="4 5" key="1">
    <citation type="submission" date="2016-10" db="EMBL/GenBank/DDBJ databases">
        <authorList>
            <person name="de Groot N.N."/>
        </authorList>
    </citation>
    <scope>NUCLEOTIDE SEQUENCE [LARGE SCALE GENOMIC DNA]</scope>
    <source>
        <strain evidence="4 5">ATCC 51327</strain>
    </source>
</reference>
<keyword evidence="2" id="KW-0169">Cobalamin biosynthesis</keyword>
<evidence type="ECO:0000256" key="3">
    <source>
        <dbReference type="ARBA" id="ARBA00023002"/>
    </source>
</evidence>
<dbReference type="PANTHER" id="PTHR36925">
    <property type="entry name" value="COBALT-PRECORRIN-6A REDUCTASE"/>
    <property type="match status" value="1"/>
</dbReference>
<dbReference type="STRING" id="29563.SAMN02983006_01899"/>
<sequence length="261" mass="29713">MIWIIGGTRDSYQLLEVLVKEQEQLIVTVTTNYGKKLIKAKFEVPVLQKKLNKAAMLTLINKYKIREIIDLSHPFAAQVSQNAIAAAKKAGIIYLRYQRPKLDLANFAGENIIQVNSYQKAAEKARQFKKIFLTIGSHYLPLFAEQLKEQEQRLIARVLPDPVYLAEIIGLGISRKNIIAVQGPFSREFNRVMFQEYEADVVISKASGKIGGLQSKLEAAADLKLPVIVIQRPELPYPKLFNKLTELLAYHKQLKISRNYF</sequence>
<dbReference type="EMBL" id="FOTI01000028">
    <property type="protein sequence ID" value="SFL73674.1"/>
    <property type="molecule type" value="Genomic_DNA"/>
</dbReference>
<evidence type="ECO:0000256" key="1">
    <source>
        <dbReference type="ARBA" id="ARBA00004953"/>
    </source>
</evidence>
<dbReference type="RefSeq" id="WP_089861976.1">
    <property type="nucleotide sequence ID" value="NZ_FOTI01000028.1"/>
</dbReference>
<dbReference type="UniPathway" id="UPA00148"/>
<evidence type="ECO:0000313" key="4">
    <source>
        <dbReference type="EMBL" id="SFL73674.1"/>
    </source>
</evidence>
<dbReference type="NCBIfam" id="TIGR00715">
    <property type="entry name" value="precor6x_red"/>
    <property type="match status" value="1"/>
</dbReference>
<evidence type="ECO:0000313" key="5">
    <source>
        <dbReference type="Proteomes" id="UP000199006"/>
    </source>
</evidence>
<gene>
    <name evidence="4" type="ORF">SAMN02983006_01899</name>
</gene>
<proteinExistence type="predicted"/>
<dbReference type="OrthoDB" id="9780707at2"/>
<keyword evidence="3" id="KW-0560">Oxidoreductase</keyword>
<dbReference type="Proteomes" id="UP000199006">
    <property type="component" value="Unassembled WGS sequence"/>
</dbReference>
<keyword evidence="5" id="KW-1185">Reference proteome</keyword>
<dbReference type="GO" id="GO:0009236">
    <property type="term" value="P:cobalamin biosynthetic process"/>
    <property type="evidence" value="ECO:0007669"/>
    <property type="project" value="UniProtKB-UniPathway"/>
</dbReference>
<evidence type="ECO:0000256" key="2">
    <source>
        <dbReference type="ARBA" id="ARBA00022573"/>
    </source>
</evidence>
<accession>A0A1I4K4G5</accession>